<dbReference type="GO" id="GO:0005789">
    <property type="term" value="C:endoplasmic reticulum membrane"/>
    <property type="evidence" value="ECO:0007669"/>
    <property type="project" value="TreeGrafter"/>
</dbReference>
<feature type="region of interest" description="Disordered" evidence="1">
    <location>
        <begin position="219"/>
        <end position="242"/>
    </location>
</feature>
<dbReference type="InterPro" id="IPR019433">
    <property type="entry name" value="GPI_ManTrfase_II_coact_Pga1"/>
</dbReference>
<gene>
    <name evidence="3" type="ORF">HO133_003840</name>
</gene>
<accession>A0A8H6CAT5</accession>
<dbReference type="Pfam" id="PF10333">
    <property type="entry name" value="Pga1"/>
    <property type="match status" value="1"/>
</dbReference>
<name>A0A8H6CAT5_9LECA</name>
<protein>
    <recommendedName>
        <fullName evidence="5">F-box domain-containing protein</fullName>
    </recommendedName>
</protein>
<evidence type="ECO:0000313" key="4">
    <source>
        <dbReference type="Proteomes" id="UP000593566"/>
    </source>
</evidence>
<evidence type="ECO:0000313" key="3">
    <source>
        <dbReference type="EMBL" id="KAF6220015.1"/>
    </source>
</evidence>
<feature type="signal peptide" evidence="2">
    <location>
        <begin position="1"/>
        <end position="19"/>
    </location>
</feature>
<dbReference type="PANTHER" id="PTHR28022:SF1">
    <property type="entry name" value="GPI MANNOSYLTRANSFERASE 2 SUBUNIT PGA1"/>
    <property type="match status" value="1"/>
</dbReference>
<keyword evidence="2" id="KW-0732">Signal</keyword>
<dbReference type="EMBL" id="JACCJB010000018">
    <property type="protein sequence ID" value="KAF6220015.1"/>
    <property type="molecule type" value="Genomic_DNA"/>
</dbReference>
<evidence type="ECO:0000256" key="2">
    <source>
        <dbReference type="SAM" id="SignalP"/>
    </source>
</evidence>
<proteinExistence type="predicted"/>
<sequence length="416" mass="47595">MRLLAYLQSLAWCIFLVHGNVEKTIFLAPEAIQISQQHPNLEDLKLEVLSSSNPTLRRQLSAAFPKSASPKGIAAWFLLDKLTQHQRYEVRICWAATQPTSFTLNTYQLQEVFDTPELITSLADYSDSRQTILAPDQSPDYHRVDSNPESLLLLQVFAAADYFTTNKTLMQDVPPVNVDISEPELFSSCDRGELIAFTVLDPFLLNQCLPGISRNTSGKVSLRSPELPKSNMPHSTVPRQDNGARKSIEERFQAGLQLQALYALPIYQLPAELMLNILDRVEFRDYPPLITATWHLLRHKGIAPTWPTARLKQILVEPRCGFYRSFEDVIDQSKEDESYLPFNLRKLILHHLAPRPSFFTTFTNMGLRLRGGFERLPTELRDAIFRHFDPATNILVALACFRFSDRDIQWLTHEKV</sequence>
<dbReference type="GO" id="GO:0000030">
    <property type="term" value="F:mannosyltransferase activity"/>
    <property type="evidence" value="ECO:0007669"/>
    <property type="project" value="TreeGrafter"/>
</dbReference>
<dbReference type="GO" id="GO:0006506">
    <property type="term" value="P:GPI anchor biosynthetic process"/>
    <property type="evidence" value="ECO:0007669"/>
    <property type="project" value="TreeGrafter"/>
</dbReference>
<comment type="caution">
    <text evidence="3">The sequence shown here is derived from an EMBL/GenBank/DDBJ whole genome shotgun (WGS) entry which is preliminary data.</text>
</comment>
<dbReference type="Proteomes" id="UP000593566">
    <property type="component" value="Unassembled WGS sequence"/>
</dbReference>
<dbReference type="GO" id="GO:0031501">
    <property type="term" value="C:mannosyltransferase complex"/>
    <property type="evidence" value="ECO:0007669"/>
    <property type="project" value="TreeGrafter"/>
</dbReference>
<evidence type="ECO:0008006" key="5">
    <source>
        <dbReference type="Google" id="ProtNLM"/>
    </source>
</evidence>
<dbReference type="GeneID" id="59332251"/>
<dbReference type="PANTHER" id="PTHR28022">
    <property type="entry name" value="GPI MANNOSYLTRANSFERASE 2 SUBUNIT PGA1"/>
    <property type="match status" value="1"/>
</dbReference>
<reference evidence="3 4" key="1">
    <citation type="journal article" date="2020" name="Genomics">
        <title>Complete, high-quality genomes from long-read metagenomic sequencing of two wolf lichen thalli reveals enigmatic genome architecture.</title>
        <authorList>
            <person name="McKenzie S.K."/>
            <person name="Walston R.F."/>
            <person name="Allen J.L."/>
        </authorList>
    </citation>
    <scope>NUCLEOTIDE SEQUENCE [LARGE SCALE GENOMIC DNA]</scope>
    <source>
        <strain evidence="3">WasteWater1</strain>
    </source>
</reference>
<organism evidence="3 4">
    <name type="scientific">Letharia lupina</name>
    <dbReference type="NCBI Taxonomy" id="560253"/>
    <lineage>
        <taxon>Eukaryota</taxon>
        <taxon>Fungi</taxon>
        <taxon>Dikarya</taxon>
        <taxon>Ascomycota</taxon>
        <taxon>Pezizomycotina</taxon>
        <taxon>Lecanoromycetes</taxon>
        <taxon>OSLEUM clade</taxon>
        <taxon>Lecanoromycetidae</taxon>
        <taxon>Lecanorales</taxon>
        <taxon>Lecanorineae</taxon>
        <taxon>Parmeliaceae</taxon>
        <taxon>Letharia</taxon>
    </lineage>
</organism>
<keyword evidence="4" id="KW-1185">Reference proteome</keyword>
<evidence type="ECO:0000256" key="1">
    <source>
        <dbReference type="SAM" id="MobiDB-lite"/>
    </source>
</evidence>
<dbReference type="AlphaFoldDB" id="A0A8H6CAT5"/>
<dbReference type="RefSeq" id="XP_037149450.1">
    <property type="nucleotide sequence ID" value="XM_037294762.1"/>
</dbReference>
<feature type="chain" id="PRO_5034157243" description="F-box domain-containing protein" evidence="2">
    <location>
        <begin position="20"/>
        <end position="416"/>
    </location>
</feature>